<dbReference type="Pfam" id="PF06022">
    <property type="entry name" value="Cir_Bir_Yir"/>
    <property type="match status" value="1"/>
</dbReference>
<dbReference type="InParanoid" id="Q7RDG7"/>
<keyword evidence="3" id="KW-1185">Reference proteome</keyword>
<dbReference type="Proteomes" id="UP000008553">
    <property type="component" value="Unassembled WGS sequence"/>
</dbReference>
<accession>Q7RDG7</accession>
<evidence type="ECO:0000313" key="3">
    <source>
        <dbReference type="Proteomes" id="UP000008553"/>
    </source>
</evidence>
<keyword evidence="1" id="KW-0812">Transmembrane</keyword>
<dbReference type="InterPro" id="IPR006477">
    <property type="entry name" value="Yir_bir_cir"/>
</dbReference>
<dbReference type="EMBL" id="AABL01001734">
    <property type="protein sequence ID" value="EAA17482.1"/>
    <property type="molecule type" value="Genomic_DNA"/>
</dbReference>
<dbReference type="AlphaFoldDB" id="Q7RDG7"/>
<protein>
    <submittedName>
        <fullName evidence="2">Yir2 protein</fullName>
    </submittedName>
</protein>
<organism evidence="2 3">
    <name type="scientific">Plasmodium yoelii yoelii</name>
    <dbReference type="NCBI Taxonomy" id="73239"/>
    <lineage>
        <taxon>Eukaryota</taxon>
        <taxon>Sar</taxon>
        <taxon>Alveolata</taxon>
        <taxon>Apicomplexa</taxon>
        <taxon>Aconoidasida</taxon>
        <taxon>Haemosporida</taxon>
        <taxon>Plasmodiidae</taxon>
        <taxon>Plasmodium</taxon>
        <taxon>Plasmodium (Vinckeia)</taxon>
    </lineage>
</organism>
<feature type="transmembrane region" description="Helical" evidence="1">
    <location>
        <begin position="275"/>
        <end position="293"/>
    </location>
</feature>
<comment type="caution">
    <text evidence="2">The sequence shown here is derived from an EMBL/GenBank/DDBJ whole genome shotgun (WGS) entry which is preliminary data.</text>
</comment>
<name>Q7RDG7_PLAYO</name>
<sequence length="320" mass="36896">MQNRIIYTYDKTCIKQSSNKGIYLTTIKVYICPKFDLLRKYLPDESNKNGEIELNEIKDYEKYCPGHNCNTEIEKITIGFLWLLGQCYSALKNKSHNNTNAFFIYLISWFSYKLKQNIGNNAITIKDFYNNSVIGSGKYSKFTTDAYKISGFDEFMDEQNDLMNINIEDMSKFYDAFKLLCNMYYNYTANQNDTILLNSANDFVEKYTNLNNNCNIEGTARSKIFSALSTNYDNFKNHCNSKGVKCKDFPSLPEITKFSALSSGYTSSSSIGKRLFTVLSIFGTIAFLLGISYKVNNKDFYVVEPIFRLGLSIIYLFNFL</sequence>
<reference evidence="2 3" key="1">
    <citation type="journal article" date="2002" name="Nature">
        <title>Genome sequence and comparative analysis of the model rodent malaria parasite Plasmodium yoelii yoelii.</title>
        <authorList>
            <person name="Carlton J.M."/>
            <person name="Angiuoli S.V."/>
            <person name="Suh B.B."/>
            <person name="Kooij T.W."/>
            <person name="Pertea M."/>
            <person name="Silva J.C."/>
            <person name="Ermolaeva M.D."/>
            <person name="Allen J.E."/>
            <person name="Selengut J.D."/>
            <person name="Koo H.L."/>
            <person name="Peterson J.D."/>
            <person name="Pop M."/>
            <person name="Kosack D.S."/>
            <person name="Shumway M.F."/>
            <person name="Bidwell S.L."/>
            <person name="Shallom S.J."/>
            <person name="van Aken S.E."/>
            <person name="Riedmuller S.B."/>
            <person name="Feldblyum T.V."/>
            <person name="Cho J.K."/>
            <person name="Quackenbush J."/>
            <person name="Sedegah M."/>
            <person name="Shoaibi A."/>
            <person name="Cummings L.M."/>
            <person name="Florens L."/>
            <person name="Yates J.R."/>
            <person name="Raine J.D."/>
            <person name="Sinden R.E."/>
            <person name="Harris M.A."/>
            <person name="Cunningham D.A."/>
            <person name="Preiser P.R."/>
            <person name="Bergman L.W."/>
            <person name="Vaidya A.B."/>
            <person name="van Lin L.H."/>
            <person name="Janse C.J."/>
            <person name="Waters A.P."/>
            <person name="Smith H.O."/>
            <person name="White O.R."/>
            <person name="Salzberg S.L."/>
            <person name="Venter J.C."/>
            <person name="Fraser C.M."/>
            <person name="Hoffman S.L."/>
            <person name="Gardner M.J."/>
            <person name="Carucci D.J."/>
        </authorList>
    </citation>
    <scope>NUCLEOTIDE SEQUENCE [LARGE SCALE GENOMIC DNA]</scope>
    <source>
        <strain evidence="2 3">17XNL</strain>
    </source>
</reference>
<keyword evidence="1" id="KW-1133">Transmembrane helix</keyword>
<proteinExistence type="predicted"/>
<gene>
    <name evidence="2" type="ORF">PY05455</name>
</gene>
<evidence type="ECO:0000256" key="1">
    <source>
        <dbReference type="SAM" id="Phobius"/>
    </source>
</evidence>
<evidence type="ECO:0000313" key="2">
    <source>
        <dbReference type="EMBL" id="EAA17482.1"/>
    </source>
</evidence>
<dbReference type="NCBIfam" id="TIGR01590">
    <property type="entry name" value="yir-bir-cir_Pla"/>
    <property type="match status" value="1"/>
</dbReference>
<keyword evidence="1" id="KW-0472">Membrane</keyword>
<dbReference type="PaxDb" id="73239-Q7RDG7"/>
<feature type="transmembrane region" description="Helical" evidence="1">
    <location>
        <begin position="300"/>
        <end position="317"/>
    </location>
</feature>